<sequence length="78" mass="8557">MDDLGEGFDEMSLLQSFSLPICGAGKIKITLPIPISLDMNTLEWYYGIVNSLNKVSCMGHIATLIDDFYSLLLAASIQ</sequence>
<dbReference type="Proteomes" id="UP000233469">
    <property type="component" value="Unassembled WGS sequence"/>
</dbReference>
<accession>A0A2N1MWQ7</accession>
<evidence type="ECO:0000313" key="1">
    <source>
        <dbReference type="EMBL" id="PKK66038.1"/>
    </source>
</evidence>
<name>A0A2N1MWQ7_9GLOM</name>
<evidence type="ECO:0000313" key="2">
    <source>
        <dbReference type="Proteomes" id="UP000233469"/>
    </source>
</evidence>
<proteinExistence type="predicted"/>
<comment type="caution">
    <text evidence="1">The sequence shown here is derived from an EMBL/GenBank/DDBJ whole genome shotgun (WGS) entry which is preliminary data.</text>
</comment>
<dbReference type="EMBL" id="LLXL01001154">
    <property type="protein sequence ID" value="PKK66038.1"/>
    <property type="molecule type" value="Genomic_DNA"/>
</dbReference>
<reference evidence="1 2" key="1">
    <citation type="submission" date="2016-04" db="EMBL/GenBank/DDBJ databases">
        <title>Genome analyses suggest a sexual origin of heterokaryosis in a supposedly ancient asexual fungus.</title>
        <authorList>
            <person name="Ropars J."/>
            <person name="Sedzielewska K."/>
            <person name="Noel J."/>
            <person name="Charron P."/>
            <person name="Farinelli L."/>
            <person name="Marton T."/>
            <person name="Kruger M."/>
            <person name="Pelin A."/>
            <person name="Brachmann A."/>
            <person name="Corradi N."/>
        </authorList>
    </citation>
    <scope>NUCLEOTIDE SEQUENCE [LARGE SCALE GENOMIC DNA]</scope>
    <source>
        <strain evidence="1 2">C2</strain>
    </source>
</reference>
<organism evidence="1 2">
    <name type="scientific">Rhizophagus irregularis</name>
    <dbReference type="NCBI Taxonomy" id="588596"/>
    <lineage>
        <taxon>Eukaryota</taxon>
        <taxon>Fungi</taxon>
        <taxon>Fungi incertae sedis</taxon>
        <taxon>Mucoromycota</taxon>
        <taxon>Glomeromycotina</taxon>
        <taxon>Glomeromycetes</taxon>
        <taxon>Glomerales</taxon>
        <taxon>Glomeraceae</taxon>
        <taxon>Rhizophagus</taxon>
    </lineage>
</organism>
<dbReference type="AlphaFoldDB" id="A0A2N1MWQ7"/>
<protein>
    <submittedName>
        <fullName evidence="1">Uncharacterized protein</fullName>
    </submittedName>
</protein>
<reference evidence="1 2" key="2">
    <citation type="submission" date="2017-10" db="EMBL/GenBank/DDBJ databases">
        <title>Extensive intraspecific genome diversity in a model arbuscular mycorrhizal fungus.</title>
        <authorList>
            <person name="Chen E.C.H."/>
            <person name="Morin E."/>
            <person name="Baudet D."/>
            <person name="Noel J."/>
            <person name="Ndikumana S."/>
            <person name="Charron P."/>
            <person name="St-Onge C."/>
            <person name="Giorgi J."/>
            <person name="Grigoriev I.V."/>
            <person name="Roux C."/>
            <person name="Martin F.M."/>
            <person name="Corradi N."/>
        </authorList>
    </citation>
    <scope>NUCLEOTIDE SEQUENCE [LARGE SCALE GENOMIC DNA]</scope>
    <source>
        <strain evidence="1 2">C2</strain>
    </source>
</reference>
<gene>
    <name evidence="1" type="ORF">RhiirC2_785318</name>
</gene>